<dbReference type="STRING" id="380358.XALC_1341"/>
<proteinExistence type="predicted"/>
<protein>
    <submittedName>
        <fullName evidence="1">Putative regulatory protein rpfe</fullName>
    </submittedName>
</protein>
<evidence type="ECO:0000313" key="1">
    <source>
        <dbReference type="EMBL" id="CBA15848.1"/>
    </source>
</evidence>
<dbReference type="KEGG" id="xal:XALC_1341"/>
<accession>D2UAD1</accession>
<dbReference type="PIRSF" id="PIRSF015283">
    <property type="entry name" value="Regulatory_RpfE"/>
    <property type="match status" value="1"/>
</dbReference>
<reference evidence="1 2" key="1">
    <citation type="journal article" date="2009" name="BMC Genomics">
        <title>The complete genome sequence of Xanthomonas albilineans provides new insights into the reductive genome evolution of the xylem-limited Xanthomonadaceae.</title>
        <authorList>
            <person name="Pieretti I."/>
            <person name="Royer M."/>
            <person name="Barbe V."/>
            <person name="Carrere S."/>
            <person name="Koebnik R."/>
            <person name="Cociancich S."/>
            <person name="Couloux A."/>
            <person name="Darrasse A."/>
            <person name="Gouzy J."/>
            <person name="Jacques M.A."/>
            <person name="Lauber E."/>
            <person name="Manceau C."/>
            <person name="Mangenot S."/>
            <person name="Poussier S."/>
            <person name="Segurens B."/>
            <person name="Szurek B."/>
            <person name="Verdier V."/>
            <person name="Arlat M."/>
            <person name="Rott P."/>
        </authorList>
    </citation>
    <scope>NUCLEOTIDE SEQUENCE [LARGE SCALE GENOMIC DNA]</scope>
    <source>
        <strain evidence="2">GPE PC73 / CFBP 7063</strain>
    </source>
</reference>
<evidence type="ECO:0000313" key="2">
    <source>
        <dbReference type="Proteomes" id="UP000001890"/>
    </source>
</evidence>
<sequence>MRRPGIASTKSSAFNTSAEAMTVASVLLPERSRLAGVALAGEVARAFGRADREQCQPGSEAQLRRHFALPSGSWPVAALTRQRDAGDAGDSLWLRADPAYVVPDMQGARLMAHGDMLVIDAVDLDALLPALQELFAENGLALDAPDPTRWYLRVPPGQALPAFTAPAQVLGADLFDYLPQGEDARRWRALLTDAQVLLHQHPWNRERVARGQTAINSLWFWGGGALPATVATAHVQVRSREPLLCALAQAAGIGPDQTQASRVDALIDLRQLRAPEQFVGELMQPLLRALREGELQQVLLDFEDGACFRIAGTQRWRFWRRPLARLHG</sequence>
<keyword evidence="2" id="KW-1185">Reference proteome</keyword>
<dbReference type="AlphaFoldDB" id="D2UAD1"/>
<dbReference type="Proteomes" id="UP000001890">
    <property type="component" value="Chromosome"/>
</dbReference>
<organism evidence="1 2">
    <name type="scientific">Xanthomonas albilineans (strain GPE PC73 / CFBP 7063)</name>
    <dbReference type="NCBI Taxonomy" id="380358"/>
    <lineage>
        <taxon>Bacteria</taxon>
        <taxon>Pseudomonadati</taxon>
        <taxon>Pseudomonadota</taxon>
        <taxon>Gammaproteobacteria</taxon>
        <taxon>Lysobacterales</taxon>
        <taxon>Lysobacteraceae</taxon>
        <taxon>Xanthomonas</taxon>
    </lineage>
</organism>
<name>D2UAD1_XANAP</name>
<gene>
    <name evidence="1" type="primary">rpfE</name>
    <name evidence="1" type="ordered locus">XALc_1341</name>
</gene>
<dbReference type="eggNOG" id="COG4255">
    <property type="taxonomic scope" value="Bacteria"/>
</dbReference>
<dbReference type="EMBL" id="FP565176">
    <property type="protein sequence ID" value="CBA15848.1"/>
    <property type="molecule type" value="Genomic_DNA"/>
</dbReference>
<dbReference type="InterPro" id="IPR016631">
    <property type="entry name" value="Regulatory_RpfE"/>
</dbReference>